<dbReference type="PANTHER" id="PTHR33492">
    <property type="entry name" value="OSJNBA0043A12.37 PROTEIN-RELATED"/>
    <property type="match status" value="1"/>
</dbReference>
<feature type="compositionally biased region" description="Basic and acidic residues" evidence="1">
    <location>
        <begin position="651"/>
        <end position="663"/>
    </location>
</feature>
<name>A0A388LKI9_CHABU</name>
<evidence type="ECO:0000256" key="1">
    <source>
        <dbReference type="SAM" id="MobiDB-lite"/>
    </source>
</evidence>
<feature type="region of interest" description="Disordered" evidence="1">
    <location>
        <begin position="253"/>
        <end position="308"/>
    </location>
</feature>
<feature type="compositionally biased region" description="Polar residues" evidence="1">
    <location>
        <begin position="66"/>
        <end position="77"/>
    </location>
</feature>
<feature type="compositionally biased region" description="Basic and acidic residues" evidence="1">
    <location>
        <begin position="263"/>
        <end position="272"/>
    </location>
</feature>
<sequence length="1037" mass="112467">MVGRLPNGRPAGTSGGSINRQRSAGSVAKQPYDPTLYAHLPSHEIPLPPSDDDGGEARSPTLPLGSGSTQDWAATQSCGGRGVETQWSYTSLLNEGLCDDDGDATVDLSFQLSSSSGAAATHTRIINSHPGGDCEENTQGAVCGPRDGGLPQSVRDGGGDRNNSSLSVGGGFGARKRPDRMRLSPAARSGPDATRGRQPAEDLIGGGPDVQRDGRQVWVECRQELHRGETETITRGVQGLHVDEVEDVAVDEGQGCDDVDGEDGCKSDDLPDIRPLGRRATRGGSGAKKGPATKPRRTKNMDDDGEGGRNFWSVGDTVALVRAKRDQDLYIAGLGISFARMKTAAWKWEDVRVRLQAMGVTRDAVDCGKKWDNLMQQFKKVHKFQNLSGGKDYFRLASRDRRSEGFSFVMDRSMCDEMEAMTKGDHTIHPTNLADTGAAGGVQMPAGAGGSGGTMGGDGGGETADEEQGSTKNSSFSAGSGGGYGKRKNMRQQTFKAVADVMEKHGALMGSIMDSTSKRQCSMMSRQCEILESEVELQRKHYAAADEANRMIIKLSLRHIQYWRSVHTVTSDEIRAGRHLPFVLDAPRSHRMVAPVFALHEWDFCTVVVDRARRSSSKHKDVHAEQTVLIVADNSTSFGGGRRHVPKLKRLRSEEPSPKDPVRRGRYWAASNEDEDDDVFTTEEEAADDTVAAPRGSSLQTKNDQAAPRRLLTPPPERQQGRGQSNTKAKEIVVDVGDEDNKPLESLRQRNAMQGATATGVRLRAAHEERPPQGAMPSTPSQPRLCNTAADGGSTERGGGAVAQQEARVASAGAGAGCSGNVAVVAGAREEVPVVDREVARGENKGEKEDDDPLLSRERRGGLARDLADRARLWVDDKAFWTTGKGRRLYDIVHRMREHFEAVASGVQAPVVSRSVVMPKSATTLTRIVDPAQLQQAIIRRGAAENIVLRLLHGWVFKSGNRPRGYNLAFQYALESVATNLVRVMWYGEEWSNVVSVPVCAHTIDLNMDMPLWFVGMNIDDRPEDDDMATYQESTVM</sequence>
<feature type="region of interest" description="Disordered" evidence="1">
    <location>
        <begin position="138"/>
        <end position="211"/>
    </location>
</feature>
<protein>
    <recommendedName>
        <fullName evidence="2">Myb/SANT-like DNA-binding domain-containing protein</fullName>
    </recommendedName>
</protein>
<dbReference type="EMBL" id="BFEA01000417">
    <property type="protein sequence ID" value="GBG82771.1"/>
    <property type="molecule type" value="Genomic_DNA"/>
</dbReference>
<accession>A0A388LKI9</accession>
<reference evidence="3 4" key="1">
    <citation type="journal article" date="2018" name="Cell">
        <title>The Chara Genome: Secondary Complexity and Implications for Plant Terrestrialization.</title>
        <authorList>
            <person name="Nishiyama T."/>
            <person name="Sakayama H."/>
            <person name="Vries J.D."/>
            <person name="Buschmann H."/>
            <person name="Saint-Marcoux D."/>
            <person name="Ullrich K.K."/>
            <person name="Haas F.B."/>
            <person name="Vanderstraeten L."/>
            <person name="Becker D."/>
            <person name="Lang D."/>
            <person name="Vosolsobe S."/>
            <person name="Rombauts S."/>
            <person name="Wilhelmsson P.K.I."/>
            <person name="Janitza P."/>
            <person name="Kern R."/>
            <person name="Heyl A."/>
            <person name="Rumpler F."/>
            <person name="Villalobos L.I.A.C."/>
            <person name="Clay J.M."/>
            <person name="Skokan R."/>
            <person name="Toyoda A."/>
            <person name="Suzuki Y."/>
            <person name="Kagoshima H."/>
            <person name="Schijlen E."/>
            <person name="Tajeshwar N."/>
            <person name="Catarino B."/>
            <person name="Hetherington A.J."/>
            <person name="Saltykova A."/>
            <person name="Bonnot C."/>
            <person name="Breuninger H."/>
            <person name="Symeonidi A."/>
            <person name="Radhakrishnan G.V."/>
            <person name="Van Nieuwerburgh F."/>
            <person name="Deforce D."/>
            <person name="Chang C."/>
            <person name="Karol K.G."/>
            <person name="Hedrich R."/>
            <person name="Ulvskov P."/>
            <person name="Glockner G."/>
            <person name="Delwiche C.F."/>
            <person name="Petrasek J."/>
            <person name="Van de Peer Y."/>
            <person name="Friml J."/>
            <person name="Beilby M."/>
            <person name="Dolan L."/>
            <person name="Kohara Y."/>
            <person name="Sugano S."/>
            <person name="Fujiyama A."/>
            <person name="Delaux P.-M."/>
            <person name="Quint M."/>
            <person name="TheiBen G."/>
            <person name="Hagemann M."/>
            <person name="Harholt J."/>
            <person name="Dunand C."/>
            <person name="Zachgo S."/>
            <person name="Langdale J."/>
            <person name="Maumus F."/>
            <person name="Straeten D.V.D."/>
            <person name="Gould S.B."/>
            <person name="Rensing S.A."/>
        </authorList>
    </citation>
    <scope>NUCLEOTIDE SEQUENCE [LARGE SCALE GENOMIC DNA]</scope>
    <source>
        <strain evidence="3 4">S276</strain>
    </source>
</reference>
<gene>
    <name evidence="3" type="ORF">CBR_g36301</name>
</gene>
<feature type="compositionally biased region" description="Acidic residues" evidence="1">
    <location>
        <begin position="253"/>
        <end position="262"/>
    </location>
</feature>
<feature type="compositionally biased region" description="Acidic residues" evidence="1">
    <location>
        <begin position="672"/>
        <end position="688"/>
    </location>
</feature>
<feature type="compositionally biased region" description="Polar residues" evidence="1">
    <location>
        <begin position="776"/>
        <end position="785"/>
    </location>
</feature>
<feature type="region of interest" description="Disordered" evidence="1">
    <location>
        <begin position="1"/>
        <end position="77"/>
    </location>
</feature>
<feature type="compositionally biased region" description="Basic residues" evidence="1">
    <location>
        <begin position="641"/>
        <end position="650"/>
    </location>
</feature>
<feature type="domain" description="Myb/SANT-like DNA-binding" evidence="2">
    <location>
        <begin position="309"/>
        <end position="385"/>
    </location>
</feature>
<evidence type="ECO:0000259" key="2">
    <source>
        <dbReference type="Pfam" id="PF13837"/>
    </source>
</evidence>
<dbReference type="AlphaFoldDB" id="A0A388LKI9"/>
<feature type="region of interest" description="Disordered" evidence="1">
    <location>
        <begin position="838"/>
        <end position="857"/>
    </location>
</feature>
<comment type="caution">
    <text evidence="3">The sequence shown here is derived from an EMBL/GenBank/DDBJ whole genome shotgun (WGS) entry which is preliminary data.</text>
</comment>
<keyword evidence="4" id="KW-1185">Reference proteome</keyword>
<feature type="region of interest" description="Disordered" evidence="1">
    <location>
        <begin position="640"/>
        <end position="730"/>
    </location>
</feature>
<dbReference type="Proteomes" id="UP000265515">
    <property type="component" value="Unassembled WGS sequence"/>
</dbReference>
<feature type="region of interest" description="Disordered" evidence="1">
    <location>
        <begin position="438"/>
        <end position="490"/>
    </location>
</feature>
<dbReference type="Gene3D" id="1.10.10.60">
    <property type="entry name" value="Homeodomain-like"/>
    <property type="match status" value="1"/>
</dbReference>
<dbReference type="InterPro" id="IPR044822">
    <property type="entry name" value="Myb_DNA-bind_4"/>
</dbReference>
<proteinExistence type="predicted"/>
<evidence type="ECO:0000313" key="3">
    <source>
        <dbReference type="EMBL" id="GBG82771.1"/>
    </source>
</evidence>
<evidence type="ECO:0000313" key="4">
    <source>
        <dbReference type="Proteomes" id="UP000265515"/>
    </source>
</evidence>
<feature type="compositionally biased region" description="Gly residues" evidence="1">
    <location>
        <begin position="447"/>
        <end position="462"/>
    </location>
</feature>
<dbReference type="PANTHER" id="PTHR33492:SF11">
    <property type="entry name" value="OS04G0670900 PROTEIN"/>
    <property type="match status" value="1"/>
</dbReference>
<feature type="region of interest" description="Disordered" evidence="1">
    <location>
        <begin position="765"/>
        <end position="802"/>
    </location>
</feature>
<organism evidence="3 4">
    <name type="scientific">Chara braunii</name>
    <name type="common">Braun's stonewort</name>
    <dbReference type="NCBI Taxonomy" id="69332"/>
    <lineage>
        <taxon>Eukaryota</taxon>
        <taxon>Viridiplantae</taxon>
        <taxon>Streptophyta</taxon>
        <taxon>Charophyceae</taxon>
        <taxon>Charales</taxon>
        <taxon>Characeae</taxon>
        <taxon>Chara</taxon>
    </lineage>
</organism>
<dbReference type="Pfam" id="PF13837">
    <property type="entry name" value="Myb_DNA-bind_4"/>
    <property type="match status" value="1"/>
</dbReference>
<dbReference type="Gramene" id="GBG82771">
    <property type="protein sequence ID" value="GBG82771"/>
    <property type="gene ID" value="CBR_g36301"/>
</dbReference>